<dbReference type="GO" id="GO:0005615">
    <property type="term" value="C:extracellular space"/>
    <property type="evidence" value="ECO:0007669"/>
    <property type="project" value="TreeGrafter"/>
</dbReference>
<dbReference type="InterPro" id="IPR028994">
    <property type="entry name" value="Integrin_alpha_N"/>
</dbReference>
<evidence type="ECO:0000256" key="3">
    <source>
        <dbReference type="ARBA" id="ARBA00022801"/>
    </source>
</evidence>
<keyword evidence="4" id="KW-0325">Glycoprotein</keyword>
<accession>A0A9P5VLF8</accession>
<dbReference type="AlphaFoldDB" id="A0A9P5VLF8"/>
<name>A0A9P5VLF8_9FUNG</name>
<dbReference type="InterPro" id="IPR013519">
    <property type="entry name" value="Int_alpha_beta-p"/>
</dbReference>
<reference evidence="6" key="1">
    <citation type="journal article" date="2020" name="Fungal Divers.">
        <title>Resolving the Mortierellaceae phylogeny through synthesis of multi-gene phylogenetics and phylogenomics.</title>
        <authorList>
            <person name="Vandepol N."/>
            <person name="Liber J."/>
            <person name="Desiro A."/>
            <person name="Na H."/>
            <person name="Kennedy M."/>
            <person name="Barry K."/>
            <person name="Grigoriev I.V."/>
            <person name="Miller A.N."/>
            <person name="O'Donnell K."/>
            <person name="Stajich J.E."/>
            <person name="Bonito G."/>
        </authorList>
    </citation>
    <scope>NUCLEOTIDE SEQUENCE</scope>
    <source>
        <strain evidence="6">NVP1</strain>
    </source>
</reference>
<evidence type="ECO:0000256" key="2">
    <source>
        <dbReference type="ARBA" id="ARBA00022737"/>
    </source>
</evidence>
<evidence type="ECO:0000313" key="6">
    <source>
        <dbReference type="EMBL" id="KAF9331214.1"/>
    </source>
</evidence>
<keyword evidence="2" id="KW-0677">Repeat</keyword>
<dbReference type="Gene3D" id="2.130.10.130">
    <property type="entry name" value="Integrin alpha, N-terminal"/>
    <property type="match status" value="1"/>
</dbReference>
<dbReference type="Pfam" id="PF01839">
    <property type="entry name" value="FG-GAP"/>
    <property type="match status" value="1"/>
</dbReference>
<dbReference type="SMART" id="SM00191">
    <property type="entry name" value="Int_alpha"/>
    <property type="match status" value="1"/>
</dbReference>
<protein>
    <submittedName>
        <fullName evidence="6">Glycosylphosphatidylinositol specific phospholipase D1</fullName>
    </submittedName>
</protein>
<dbReference type="EMBL" id="JAAAUY010000340">
    <property type="protein sequence ID" value="KAF9331214.1"/>
    <property type="molecule type" value="Genomic_DNA"/>
</dbReference>
<dbReference type="GO" id="GO:0031012">
    <property type="term" value="C:extracellular matrix"/>
    <property type="evidence" value="ECO:0007669"/>
    <property type="project" value="TreeGrafter"/>
</dbReference>
<dbReference type="PROSITE" id="PS51470">
    <property type="entry name" value="FG_GAP"/>
    <property type="match status" value="1"/>
</dbReference>
<evidence type="ECO:0000256" key="5">
    <source>
        <dbReference type="PROSITE-ProRule" id="PRU00803"/>
    </source>
</evidence>
<evidence type="ECO:0000256" key="1">
    <source>
        <dbReference type="ARBA" id="ARBA00022729"/>
    </source>
</evidence>
<gene>
    <name evidence="6" type="primary">GPLD1</name>
    <name evidence="6" type="ORF">BG006_005935</name>
</gene>
<dbReference type="PANTHER" id="PTHR23221:SF7">
    <property type="entry name" value="PHOSPHATIDYLINOSITOL-GLYCAN-SPECIFIC PHOSPHOLIPASE D"/>
    <property type="match status" value="1"/>
</dbReference>
<evidence type="ECO:0000256" key="4">
    <source>
        <dbReference type="ARBA" id="ARBA00023180"/>
    </source>
</evidence>
<dbReference type="InterPro" id="IPR013517">
    <property type="entry name" value="FG-GAP"/>
</dbReference>
<sequence length="99" mass="10304">MAAVDLNQDGIDDLAIGAPGHGAIDLTYTGSVFVYFGHSGTGLSMEPDVTIYLNKTTTTMTAGTKDRKDTLAGLGFSLRGMDLTGTGYRDLQVGIAKTA</sequence>
<comment type="caution">
    <text evidence="6">The sequence shown here is derived from an EMBL/GenBank/DDBJ whole genome shotgun (WGS) entry which is preliminary data.</text>
</comment>
<keyword evidence="3" id="KW-0378">Hydrolase</keyword>
<keyword evidence="1" id="KW-0732">Signal</keyword>
<organism evidence="6 7">
    <name type="scientific">Podila minutissima</name>
    <dbReference type="NCBI Taxonomy" id="64525"/>
    <lineage>
        <taxon>Eukaryota</taxon>
        <taxon>Fungi</taxon>
        <taxon>Fungi incertae sedis</taxon>
        <taxon>Mucoromycota</taxon>
        <taxon>Mortierellomycotina</taxon>
        <taxon>Mortierellomycetes</taxon>
        <taxon>Mortierellales</taxon>
        <taxon>Mortierellaceae</taxon>
        <taxon>Podila</taxon>
    </lineage>
</organism>
<dbReference type="PANTHER" id="PTHR23221">
    <property type="entry name" value="GLYCOSYLPHOSPHATIDYLINOSITOL PHOSPHOLIPASE D"/>
    <property type="match status" value="1"/>
</dbReference>
<keyword evidence="7" id="KW-1185">Reference proteome</keyword>
<proteinExistence type="predicted"/>
<dbReference type="SUPFAM" id="SSF69318">
    <property type="entry name" value="Integrin alpha N-terminal domain"/>
    <property type="match status" value="1"/>
</dbReference>
<dbReference type="GO" id="GO:0004621">
    <property type="term" value="F:glycosylphosphatidylinositol phospholipase D activity"/>
    <property type="evidence" value="ECO:0007669"/>
    <property type="project" value="TreeGrafter"/>
</dbReference>
<feature type="repeat" description="FG-GAP" evidence="5">
    <location>
        <begin position="1"/>
        <end position="44"/>
    </location>
</feature>
<evidence type="ECO:0000313" key="7">
    <source>
        <dbReference type="Proteomes" id="UP000696485"/>
    </source>
</evidence>
<dbReference type="Proteomes" id="UP000696485">
    <property type="component" value="Unassembled WGS sequence"/>
</dbReference>